<gene>
    <name evidence="4" type="ORF">GBAR_LOCUS26741</name>
</gene>
<dbReference type="PANTHER" id="PTHR22903">
    <property type="entry name" value="PLEKHH PROTEIN"/>
    <property type="match status" value="1"/>
</dbReference>
<keyword evidence="5" id="KW-1185">Reference proteome</keyword>
<organism evidence="4 5">
    <name type="scientific">Geodia barretti</name>
    <name type="common">Barrett's horny sponge</name>
    <dbReference type="NCBI Taxonomy" id="519541"/>
    <lineage>
        <taxon>Eukaryota</taxon>
        <taxon>Metazoa</taxon>
        <taxon>Porifera</taxon>
        <taxon>Demospongiae</taxon>
        <taxon>Heteroscleromorpha</taxon>
        <taxon>Tetractinellida</taxon>
        <taxon>Astrophorina</taxon>
        <taxon>Geodiidae</taxon>
        <taxon>Geodia</taxon>
    </lineage>
</organism>
<keyword evidence="1" id="KW-0677">Repeat</keyword>
<dbReference type="Proteomes" id="UP001174909">
    <property type="component" value="Unassembled WGS sequence"/>
</dbReference>
<accession>A0AA35TK32</accession>
<dbReference type="InterPro" id="IPR001849">
    <property type="entry name" value="PH_domain"/>
</dbReference>
<dbReference type="SMART" id="SM00139">
    <property type="entry name" value="MyTH4"/>
    <property type="match status" value="1"/>
</dbReference>
<dbReference type="InterPro" id="IPR000857">
    <property type="entry name" value="MyTH4_dom"/>
</dbReference>
<feature type="domain" description="PH" evidence="2">
    <location>
        <begin position="1"/>
        <end position="29"/>
    </location>
</feature>
<evidence type="ECO:0000259" key="2">
    <source>
        <dbReference type="PROSITE" id="PS50003"/>
    </source>
</evidence>
<dbReference type="PROSITE" id="PS51016">
    <property type="entry name" value="MYTH4"/>
    <property type="match status" value="1"/>
</dbReference>
<protein>
    <submittedName>
        <fullName evidence="4">Pleckstrin homology domain-containing family H member 1</fullName>
    </submittedName>
</protein>
<dbReference type="EMBL" id="CASHTH010003729">
    <property type="protein sequence ID" value="CAI8048487.1"/>
    <property type="molecule type" value="Genomic_DNA"/>
</dbReference>
<comment type="caution">
    <text evidence="4">The sequence shown here is derived from an EMBL/GenBank/DDBJ whole genome shotgun (WGS) entry which is preliminary data.</text>
</comment>
<dbReference type="Pfam" id="PF00784">
    <property type="entry name" value="MyTH4"/>
    <property type="match status" value="1"/>
</dbReference>
<sequence>MTSLQTFHLSGGSAQESEEWVQALRSALRRPSGTPPHHVHHPSSPSLSGWAFMQSEKRATRKMWCHLDSTGILSISPAAQAEPLQKVNMASSTVRKARDSLLMDNKESSSTLSSQLVIQEEEGQQSPVLLVPCNAEDKEMWFYQLSLASRSGRDETLELTSTEQYLATIFREGRALDHPLWKHPVLNMTDSPLKSSLTSLPSPSLTSKALRLFQNVQMFMSTPLSQLSPEGHVTSAQNIITTCLRHPQLHDELYCQILRQVTDGDLEQGNARPLQQGWCLLSLVLPMFLPRRPRVVQYLTAVLRRTMTSSQPVLTGFRPALPRHCGER</sequence>
<reference evidence="4" key="1">
    <citation type="submission" date="2023-03" db="EMBL/GenBank/DDBJ databases">
        <authorList>
            <person name="Steffen K."/>
            <person name="Cardenas P."/>
        </authorList>
    </citation>
    <scope>NUCLEOTIDE SEQUENCE</scope>
</reference>
<dbReference type="PANTHER" id="PTHR22903:SF8">
    <property type="entry name" value="MAX-1A"/>
    <property type="match status" value="1"/>
</dbReference>
<dbReference type="Gene3D" id="1.25.40.530">
    <property type="entry name" value="MyTH4 domain"/>
    <property type="match status" value="1"/>
</dbReference>
<dbReference type="InterPro" id="IPR038185">
    <property type="entry name" value="MyTH4_dom_sf"/>
</dbReference>
<feature type="domain" description="MyTH4" evidence="3">
    <location>
        <begin position="188"/>
        <end position="328"/>
    </location>
</feature>
<evidence type="ECO:0000256" key="1">
    <source>
        <dbReference type="ARBA" id="ARBA00022737"/>
    </source>
</evidence>
<proteinExistence type="predicted"/>
<dbReference type="AlphaFoldDB" id="A0AA35TK32"/>
<name>A0AA35TK32_GEOBA</name>
<evidence type="ECO:0000313" key="4">
    <source>
        <dbReference type="EMBL" id="CAI8048487.1"/>
    </source>
</evidence>
<dbReference type="PROSITE" id="PS50003">
    <property type="entry name" value="PH_DOMAIN"/>
    <property type="match status" value="1"/>
</dbReference>
<dbReference type="GO" id="GO:0005856">
    <property type="term" value="C:cytoskeleton"/>
    <property type="evidence" value="ECO:0007669"/>
    <property type="project" value="InterPro"/>
</dbReference>
<evidence type="ECO:0000259" key="3">
    <source>
        <dbReference type="PROSITE" id="PS51016"/>
    </source>
</evidence>
<evidence type="ECO:0000313" key="5">
    <source>
        <dbReference type="Proteomes" id="UP001174909"/>
    </source>
</evidence>